<evidence type="ECO:0000313" key="1">
    <source>
        <dbReference type="EMBL" id="GME69522.1"/>
    </source>
</evidence>
<name>A0A9W6SXZ7_CANBO</name>
<dbReference type="EMBL" id="BSXN01000697">
    <property type="protein sequence ID" value="GME69522.1"/>
    <property type="molecule type" value="Genomic_DNA"/>
</dbReference>
<dbReference type="AlphaFoldDB" id="A0A9W6SXZ7"/>
<accession>A0A9W6SXZ7</accession>
<proteinExistence type="predicted"/>
<keyword evidence="2" id="KW-1185">Reference proteome</keyword>
<reference evidence="1" key="1">
    <citation type="submission" date="2023-04" db="EMBL/GenBank/DDBJ databases">
        <title>Candida boidinii NBRC 10035.</title>
        <authorList>
            <person name="Ichikawa N."/>
            <person name="Sato H."/>
            <person name="Tonouchi N."/>
        </authorList>
    </citation>
    <scope>NUCLEOTIDE SEQUENCE</scope>
    <source>
        <strain evidence="1">NBRC 10035</strain>
    </source>
</reference>
<comment type="caution">
    <text evidence="1">The sequence shown here is derived from an EMBL/GenBank/DDBJ whole genome shotgun (WGS) entry which is preliminary data.</text>
</comment>
<organism evidence="1 2">
    <name type="scientific">Candida boidinii</name>
    <name type="common">Yeast</name>
    <dbReference type="NCBI Taxonomy" id="5477"/>
    <lineage>
        <taxon>Eukaryota</taxon>
        <taxon>Fungi</taxon>
        <taxon>Dikarya</taxon>
        <taxon>Ascomycota</taxon>
        <taxon>Saccharomycotina</taxon>
        <taxon>Pichiomycetes</taxon>
        <taxon>Pichiales</taxon>
        <taxon>Pichiaceae</taxon>
        <taxon>Ogataea</taxon>
        <taxon>Ogataea/Candida clade</taxon>
    </lineage>
</organism>
<sequence>MYVSNNQEIRRQPLIPIYERAKKIWYNYQIDNKNLKTHYFNSWKIADRYIIKNCVNRRINHSFNFSERIRFDNDGRIIRDQGNGDDSNDKMGDIMHEREIILRIILLRSGGSGSDYKFVVNSLEQIQRYKRSIETELEYEILVGRF</sequence>
<protein>
    <submittedName>
        <fullName evidence="1">Unnamed protein product</fullName>
    </submittedName>
</protein>
<gene>
    <name evidence="1" type="ORF">Cboi02_000237400</name>
</gene>
<dbReference type="Proteomes" id="UP001165120">
    <property type="component" value="Unassembled WGS sequence"/>
</dbReference>
<evidence type="ECO:0000313" key="2">
    <source>
        <dbReference type="Proteomes" id="UP001165120"/>
    </source>
</evidence>